<name>A0A914CWX1_9BILA</name>
<feature type="domain" description="DUF7627" evidence="1">
    <location>
        <begin position="72"/>
        <end position="299"/>
    </location>
</feature>
<dbReference type="Pfam" id="PF24628">
    <property type="entry name" value="DUF7627"/>
    <property type="match status" value="1"/>
</dbReference>
<organism evidence="2 3">
    <name type="scientific">Acrobeloides nanus</name>
    <dbReference type="NCBI Taxonomy" id="290746"/>
    <lineage>
        <taxon>Eukaryota</taxon>
        <taxon>Metazoa</taxon>
        <taxon>Ecdysozoa</taxon>
        <taxon>Nematoda</taxon>
        <taxon>Chromadorea</taxon>
        <taxon>Rhabditida</taxon>
        <taxon>Tylenchina</taxon>
        <taxon>Cephalobomorpha</taxon>
        <taxon>Cephaloboidea</taxon>
        <taxon>Cephalobidae</taxon>
        <taxon>Acrobeloides</taxon>
    </lineage>
</organism>
<dbReference type="WBParaSite" id="ACRNAN_scaffold151.g31551.t1">
    <property type="protein sequence ID" value="ACRNAN_scaffold151.g31551.t1"/>
    <property type="gene ID" value="ACRNAN_scaffold151.g31551"/>
</dbReference>
<keyword evidence="2" id="KW-1185">Reference proteome</keyword>
<accession>A0A914CWX1</accession>
<evidence type="ECO:0000313" key="3">
    <source>
        <dbReference type="WBParaSite" id="ACRNAN_scaffold151.g31551.t1"/>
    </source>
</evidence>
<dbReference type="AlphaFoldDB" id="A0A914CWX1"/>
<dbReference type="Proteomes" id="UP000887540">
    <property type="component" value="Unplaced"/>
</dbReference>
<sequence>MADFASNYIQSISDSQTERKSRNSASEFERGRRILSQIQATLGGKTTTQSAAQCSIRKKPVGDSTLTNVDEMIAKLKLADEDVEITAKDIRPYLMKYGRTFTVEDFERIADSFCYSALTFMNIHFIVELCVILIKYKDFQFEMSMKLDEHISNFIIKSDPKLDAIPALMANLLTAKWPRPYNKAIFDSNNILVTIISSIMGWIMVIKDHFLKSQDEFDENSNAVENFDMVIKCGKALCELCNTGQRGLWMNFPNLLDDVFETVQGLLISELPISKSMRKSFLQLYVSILKWTTANTRTMISVSTQTLTKPF</sequence>
<reference evidence="3" key="1">
    <citation type="submission" date="2022-11" db="UniProtKB">
        <authorList>
            <consortium name="WormBaseParasite"/>
        </authorList>
    </citation>
    <scope>IDENTIFICATION</scope>
</reference>
<proteinExistence type="predicted"/>
<evidence type="ECO:0000259" key="1">
    <source>
        <dbReference type="Pfam" id="PF24628"/>
    </source>
</evidence>
<dbReference type="InterPro" id="IPR056044">
    <property type="entry name" value="DUF7627"/>
</dbReference>
<protein>
    <recommendedName>
        <fullName evidence="1">DUF7627 domain-containing protein</fullName>
    </recommendedName>
</protein>
<evidence type="ECO:0000313" key="2">
    <source>
        <dbReference type="Proteomes" id="UP000887540"/>
    </source>
</evidence>